<evidence type="ECO:0000313" key="3">
    <source>
        <dbReference type="EMBL" id="NBL64309.1"/>
    </source>
</evidence>
<reference evidence="4" key="1">
    <citation type="submission" date="2020-01" db="EMBL/GenBank/DDBJ databases">
        <title>Sphingomonas sp. strain CSW-10.</title>
        <authorList>
            <person name="Chen W.-M."/>
        </authorList>
    </citation>
    <scope>NUCLEOTIDE SEQUENCE [LARGE SCALE GENOMIC DNA]</scope>
    <source>
        <strain evidence="4">NST-5</strain>
    </source>
</reference>
<dbReference type="InterPro" id="IPR005182">
    <property type="entry name" value="YdbS-like_PH"/>
</dbReference>
<dbReference type="RefSeq" id="WP_166536134.1">
    <property type="nucleotide sequence ID" value="NZ_JAABLM010000003.1"/>
</dbReference>
<dbReference type="EMBL" id="JAABLM010000003">
    <property type="protein sequence ID" value="NBL64309.1"/>
    <property type="molecule type" value="Genomic_DNA"/>
</dbReference>
<evidence type="ECO:0000313" key="4">
    <source>
        <dbReference type="Proteomes" id="UP000798602"/>
    </source>
</evidence>
<feature type="transmembrane region" description="Helical" evidence="1">
    <location>
        <begin position="61"/>
        <end position="85"/>
    </location>
</feature>
<sequence length="174" mass="19706">MMEEFSNETLYLNNLPKFEEVVYSKLDPAYQKVARINLAIFLVILAGVVVGLFFLDEFFQNQTFIIITACSWLGLGIFLLIWYTIAIKNRGFAVREKDILCQRGVLSTTTTIIPYNRIQHVALHEGAIARIFKLAQIQIFTAGGTSSDLKISGLAKEEAEKIKSLLMQQIQYHA</sequence>
<comment type="caution">
    <text evidence="3">The sequence shown here is derived from an EMBL/GenBank/DDBJ whole genome shotgun (WGS) entry which is preliminary data.</text>
</comment>
<keyword evidence="1" id="KW-0812">Transmembrane</keyword>
<organism evidence="3 4">
    <name type="scientific">Flavobacterium ichthyis</name>
    <dbReference type="NCBI Taxonomy" id="2698827"/>
    <lineage>
        <taxon>Bacteria</taxon>
        <taxon>Pseudomonadati</taxon>
        <taxon>Bacteroidota</taxon>
        <taxon>Flavobacteriia</taxon>
        <taxon>Flavobacteriales</taxon>
        <taxon>Flavobacteriaceae</taxon>
        <taxon>Flavobacterium</taxon>
    </lineage>
</organism>
<name>A0ABW9Z933_9FLAO</name>
<protein>
    <submittedName>
        <fullName evidence="3">PH domain-containing protein</fullName>
    </submittedName>
</protein>
<keyword evidence="1" id="KW-1133">Transmembrane helix</keyword>
<evidence type="ECO:0000259" key="2">
    <source>
        <dbReference type="Pfam" id="PF03703"/>
    </source>
</evidence>
<dbReference type="Pfam" id="PF03703">
    <property type="entry name" value="bPH_2"/>
    <property type="match status" value="1"/>
</dbReference>
<keyword evidence="1" id="KW-0472">Membrane</keyword>
<gene>
    <name evidence="3" type="ORF">GV828_03725</name>
</gene>
<dbReference type="Proteomes" id="UP000798602">
    <property type="component" value="Unassembled WGS sequence"/>
</dbReference>
<feature type="domain" description="YdbS-like PH" evidence="2">
    <location>
        <begin position="89"/>
        <end position="164"/>
    </location>
</feature>
<dbReference type="PANTHER" id="PTHR34473">
    <property type="entry name" value="UPF0699 TRANSMEMBRANE PROTEIN YDBS"/>
    <property type="match status" value="1"/>
</dbReference>
<feature type="transmembrane region" description="Helical" evidence="1">
    <location>
        <begin position="36"/>
        <end position="55"/>
    </location>
</feature>
<proteinExistence type="predicted"/>
<accession>A0ABW9Z933</accession>
<evidence type="ECO:0000256" key="1">
    <source>
        <dbReference type="SAM" id="Phobius"/>
    </source>
</evidence>
<keyword evidence="4" id="KW-1185">Reference proteome</keyword>
<dbReference type="PANTHER" id="PTHR34473:SF2">
    <property type="entry name" value="UPF0699 TRANSMEMBRANE PROTEIN YDBT"/>
    <property type="match status" value="1"/>
</dbReference>